<dbReference type="Proteomes" id="UP000187735">
    <property type="component" value="Chromosome"/>
</dbReference>
<accession>A0A1P8WBD9</accession>
<sequence precursor="true">MSRFSMFFLTLLLAGSGIVGCGGGSQSDEPTEGAPPPPQAGSDDYDQYSSAGRGGPGSNPAAKK</sequence>
<protein>
    <recommendedName>
        <fullName evidence="5">Lipoprotein</fullName>
    </recommendedName>
</protein>
<evidence type="ECO:0000313" key="3">
    <source>
        <dbReference type="EMBL" id="APZ91372.1"/>
    </source>
</evidence>
<reference evidence="3 4" key="1">
    <citation type="journal article" date="2016" name="Front. Microbiol.">
        <title>Fuerstia marisgermanicae gen. nov., sp. nov., an Unusual Member of the Phylum Planctomycetes from the German Wadden Sea.</title>
        <authorList>
            <person name="Kohn T."/>
            <person name="Heuer A."/>
            <person name="Jogler M."/>
            <person name="Vollmers J."/>
            <person name="Boedeker C."/>
            <person name="Bunk B."/>
            <person name="Rast P."/>
            <person name="Borchert D."/>
            <person name="Glockner I."/>
            <person name="Freese H.M."/>
            <person name="Klenk H.P."/>
            <person name="Overmann J."/>
            <person name="Kaster A.K."/>
            <person name="Rohde M."/>
            <person name="Wiegand S."/>
            <person name="Jogler C."/>
        </authorList>
    </citation>
    <scope>NUCLEOTIDE SEQUENCE [LARGE SCALE GENOMIC DNA]</scope>
    <source>
        <strain evidence="3 4">NH11</strain>
    </source>
</reference>
<dbReference type="EMBL" id="CP017641">
    <property type="protein sequence ID" value="APZ91372.1"/>
    <property type="molecule type" value="Genomic_DNA"/>
</dbReference>
<evidence type="ECO:0000256" key="2">
    <source>
        <dbReference type="SAM" id="SignalP"/>
    </source>
</evidence>
<dbReference type="PROSITE" id="PS51257">
    <property type="entry name" value="PROKAR_LIPOPROTEIN"/>
    <property type="match status" value="1"/>
</dbReference>
<dbReference type="KEGG" id="fmr:Fuma_00960"/>
<evidence type="ECO:0008006" key="5">
    <source>
        <dbReference type="Google" id="ProtNLM"/>
    </source>
</evidence>
<evidence type="ECO:0000313" key="4">
    <source>
        <dbReference type="Proteomes" id="UP000187735"/>
    </source>
</evidence>
<dbReference type="STRING" id="1891926.Fuma_00960"/>
<feature type="chain" id="PRO_5012614076" description="Lipoprotein" evidence="2">
    <location>
        <begin position="22"/>
        <end position="64"/>
    </location>
</feature>
<organism evidence="3 4">
    <name type="scientific">Fuerstiella marisgermanici</name>
    <dbReference type="NCBI Taxonomy" id="1891926"/>
    <lineage>
        <taxon>Bacteria</taxon>
        <taxon>Pseudomonadati</taxon>
        <taxon>Planctomycetota</taxon>
        <taxon>Planctomycetia</taxon>
        <taxon>Planctomycetales</taxon>
        <taxon>Planctomycetaceae</taxon>
        <taxon>Fuerstiella</taxon>
    </lineage>
</organism>
<dbReference type="AlphaFoldDB" id="A0A1P8WBD9"/>
<keyword evidence="4" id="KW-1185">Reference proteome</keyword>
<evidence type="ECO:0000256" key="1">
    <source>
        <dbReference type="SAM" id="MobiDB-lite"/>
    </source>
</evidence>
<name>A0A1P8WBD9_9PLAN</name>
<proteinExistence type="predicted"/>
<feature type="signal peptide" evidence="2">
    <location>
        <begin position="1"/>
        <end position="21"/>
    </location>
</feature>
<keyword evidence="2" id="KW-0732">Signal</keyword>
<feature type="region of interest" description="Disordered" evidence="1">
    <location>
        <begin position="19"/>
        <end position="64"/>
    </location>
</feature>
<gene>
    <name evidence="3" type="ORF">Fuma_00960</name>
</gene>